<keyword evidence="6 8" id="KW-0539">Nucleus</keyword>
<dbReference type="Proteomes" id="UP000799118">
    <property type="component" value="Unassembled WGS sequence"/>
</dbReference>
<accession>A0A6A4HP48</accession>
<name>A0A6A4HP48_9AGAR</name>
<comment type="function">
    <text evidence="7">Component of the EKC/KEOPS complex that is required for the formation of a threonylcarbamoyl group on adenosine at position 37 (t(6)A37) in tRNAs that read codons beginning with adenine. The complex is probably involved in the transfer of the threonylcarbamoyl moiety of threonylcarbamoyl-AMP (TC-AMP) to the N6 group of A37. CGI121 acts as an allosteric effector that regulates the t(6)A activity of the complex. The EKC/KEOPS complex also promotes both telomere uncapping and telomere elongation. The complex is required for efficient recruitment of transcriptional coactivators. CGI121 is not required for tRNA modification.</text>
</comment>
<dbReference type="AlphaFoldDB" id="A0A6A4HP48"/>
<dbReference type="GO" id="GO:0000408">
    <property type="term" value="C:EKC/KEOPS complex"/>
    <property type="evidence" value="ECO:0007669"/>
    <property type="project" value="TreeGrafter"/>
</dbReference>
<proteinExistence type="inferred from homology"/>
<dbReference type="PANTHER" id="PTHR15840:SF10">
    <property type="entry name" value="EKC_KEOPS COMPLEX SUBUNIT TPRKB"/>
    <property type="match status" value="1"/>
</dbReference>
<evidence type="ECO:0000256" key="1">
    <source>
        <dbReference type="ARBA" id="ARBA00004123"/>
    </source>
</evidence>
<comment type="similarity">
    <text evidence="2 8">Belongs to the CGI121/TPRKB family.</text>
</comment>
<evidence type="ECO:0000313" key="10">
    <source>
        <dbReference type="Proteomes" id="UP000799118"/>
    </source>
</evidence>
<evidence type="ECO:0000256" key="6">
    <source>
        <dbReference type="ARBA" id="ARBA00023242"/>
    </source>
</evidence>
<evidence type="ECO:0000256" key="8">
    <source>
        <dbReference type="RuleBase" id="RU004398"/>
    </source>
</evidence>
<evidence type="ECO:0000256" key="7">
    <source>
        <dbReference type="ARBA" id="ARBA00025043"/>
    </source>
</evidence>
<evidence type="ECO:0000256" key="3">
    <source>
        <dbReference type="ARBA" id="ARBA00015316"/>
    </source>
</evidence>
<comment type="subcellular location">
    <subcellularLocation>
        <location evidence="1">Nucleus</location>
    </subcellularLocation>
</comment>
<evidence type="ECO:0000256" key="5">
    <source>
        <dbReference type="ARBA" id="ARBA00022694"/>
    </source>
</evidence>
<evidence type="ECO:0000256" key="2">
    <source>
        <dbReference type="ARBA" id="ARBA00005546"/>
    </source>
</evidence>
<dbReference type="PANTHER" id="PTHR15840">
    <property type="entry name" value="CGI-121 FAMILY MEMBER"/>
    <property type="match status" value="1"/>
</dbReference>
<reference evidence="9" key="1">
    <citation type="journal article" date="2019" name="Environ. Microbiol.">
        <title>Fungal ecological strategies reflected in gene transcription - a case study of two litter decomposers.</title>
        <authorList>
            <person name="Barbi F."/>
            <person name="Kohler A."/>
            <person name="Barry K."/>
            <person name="Baskaran P."/>
            <person name="Daum C."/>
            <person name="Fauchery L."/>
            <person name="Ihrmark K."/>
            <person name="Kuo A."/>
            <person name="LaButti K."/>
            <person name="Lipzen A."/>
            <person name="Morin E."/>
            <person name="Grigoriev I.V."/>
            <person name="Henrissat B."/>
            <person name="Lindahl B."/>
            <person name="Martin F."/>
        </authorList>
    </citation>
    <scope>NUCLEOTIDE SEQUENCE</scope>
    <source>
        <strain evidence="9">JB14</strain>
    </source>
</reference>
<dbReference type="Gene3D" id="3.30.2380.10">
    <property type="entry name" value="CGI121/TPRKB"/>
    <property type="match status" value="1"/>
</dbReference>
<dbReference type="InterPro" id="IPR036504">
    <property type="entry name" value="CGI121/TPRKB_sf"/>
</dbReference>
<dbReference type="GO" id="GO:0002949">
    <property type="term" value="P:tRNA threonylcarbamoyladenosine modification"/>
    <property type="evidence" value="ECO:0007669"/>
    <property type="project" value="TreeGrafter"/>
</dbReference>
<dbReference type="InterPro" id="IPR013926">
    <property type="entry name" value="CGI121/TPRKB"/>
</dbReference>
<keyword evidence="5" id="KW-0819">tRNA processing</keyword>
<evidence type="ECO:0000313" key="9">
    <source>
        <dbReference type="EMBL" id="KAE9399128.1"/>
    </source>
</evidence>
<dbReference type="SUPFAM" id="SSF143870">
    <property type="entry name" value="PF0523-like"/>
    <property type="match status" value="1"/>
</dbReference>
<protein>
    <recommendedName>
        <fullName evidence="4">EKC/KEOPS complex subunit CGI121</fullName>
    </recommendedName>
    <alternativeName>
        <fullName evidence="3">EKC/KEOPS complex subunit cgi121</fullName>
    </alternativeName>
</protein>
<dbReference type="EMBL" id="ML769473">
    <property type="protein sequence ID" value="KAE9399128.1"/>
    <property type="molecule type" value="Genomic_DNA"/>
</dbReference>
<dbReference type="Pfam" id="PF08617">
    <property type="entry name" value="CGI-121"/>
    <property type="match status" value="1"/>
</dbReference>
<organism evidence="9 10">
    <name type="scientific">Gymnopus androsaceus JB14</name>
    <dbReference type="NCBI Taxonomy" id="1447944"/>
    <lineage>
        <taxon>Eukaryota</taxon>
        <taxon>Fungi</taxon>
        <taxon>Dikarya</taxon>
        <taxon>Basidiomycota</taxon>
        <taxon>Agaricomycotina</taxon>
        <taxon>Agaricomycetes</taxon>
        <taxon>Agaricomycetidae</taxon>
        <taxon>Agaricales</taxon>
        <taxon>Marasmiineae</taxon>
        <taxon>Omphalotaceae</taxon>
        <taxon>Gymnopus</taxon>
    </lineage>
</organism>
<sequence length="192" mass="21276">MESFRFNHNDNVAYALLFSPVNDPGKIKQRIIDAAKADDQDRDAVNFSFIEASLITSRLHLETAIHQAIIVESQGSLRTKTIHSEILFALNPTNNITEAIRRYGVSETSKSLIVVQITDSSASASDVETKMKAVVDGVVVSFRELATVTDWDRVKKYLKLDKEAKEKGDLARTQAFIDSVAISSVAMKSVMQ</sequence>
<dbReference type="GO" id="GO:0005829">
    <property type="term" value="C:cytosol"/>
    <property type="evidence" value="ECO:0007669"/>
    <property type="project" value="TreeGrafter"/>
</dbReference>
<dbReference type="GO" id="GO:0005634">
    <property type="term" value="C:nucleus"/>
    <property type="evidence" value="ECO:0007669"/>
    <property type="project" value="UniProtKB-SubCell"/>
</dbReference>
<dbReference type="OrthoDB" id="329139at2759"/>
<keyword evidence="10" id="KW-1185">Reference proteome</keyword>
<evidence type="ECO:0000256" key="4">
    <source>
        <dbReference type="ARBA" id="ARBA00016009"/>
    </source>
</evidence>
<gene>
    <name evidence="9" type="ORF">BT96DRAFT_882414</name>
</gene>